<dbReference type="RefSeq" id="WP_344562915.1">
    <property type="nucleotide sequence ID" value="NZ_BAAATG010000026.1"/>
</dbReference>
<name>A0ABW0E5V0_9ACTN</name>
<proteinExistence type="predicted"/>
<dbReference type="EMBL" id="JBHSKN010000037">
    <property type="protein sequence ID" value="MFC5245282.1"/>
    <property type="molecule type" value="Genomic_DNA"/>
</dbReference>
<evidence type="ECO:0000256" key="1">
    <source>
        <dbReference type="SAM" id="MobiDB-lite"/>
    </source>
</evidence>
<keyword evidence="3" id="KW-1185">Reference proteome</keyword>
<dbReference type="Proteomes" id="UP001596035">
    <property type="component" value="Unassembled WGS sequence"/>
</dbReference>
<feature type="compositionally biased region" description="Low complexity" evidence="1">
    <location>
        <begin position="70"/>
        <end position="93"/>
    </location>
</feature>
<gene>
    <name evidence="2" type="ORF">ACFPWV_36150</name>
</gene>
<comment type="caution">
    <text evidence="2">The sequence shown here is derived from an EMBL/GenBank/DDBJ whole genome shotgun (WGS) entry which is preliminary data.</text>
</comment>
<protein>
    <recommendedName>
        <fullName evidence="4">Lipoprotein</fullName>
    </recommendedName>
</protein>
<evidence type="ECO:0000313" key="3">
    <source>
        <dbReference type="Proteomes" id="UP001596035"/>
    </source>
</evidence>
<feature type="region of interest" description="Disordered" evidence="1">
    <location>
        <begin position="23"/>
        <end position="100"/>
    </location>
</feature>
<organism evidence="2 3">
    <name type="scientific">Streptomyces atrovirens</name>
    <dbReference type="NCBI Taxonomy" id="285556"/>
    <lineage>
        <taxon>Bacteria</taxon>
        <taxon>Bacillati</taxon>
        <taxon>Actinomycetota</taxon>
        <taxon>Actinomycetes</taxon>
        <taxon>Kitasatosporales</taxon>
        <taxon>Streptomycetaceae</taxon>
        <taxon>Streptomyces</taxon>
    </lineage>
</organism>
<feature type="compositionally biased region" description="Low complexity" evidence="1">
    <location>
        <begin position="23"/>
        <end position="57"/>
    </location>
</feature>
<evidence type="ECO:0000313" key="2">
    <source>
        <dbReference type="EMBL" id="MFC5245282.1"/>
    </source>
</evidence>
<sequence length="215" mass="21844">MPGLRGTTVAVAVMAGVLGLTGCQDSSGSHAGSSAPSAHASAPSDTPAAAPSASATPTPTPTRPAPTPTPSHASAVPAVAASPAPAATRSPSADRTGCRNLTAGSEVKAAVTEAYRRGFPRFVHVRPVPRQFFLGRCDGVRYAATRFEPTAGATHEELVGMQDEGSATKYFRGTPEGGWTYLTSDAFPHAPRGCGDVPQIPEALAELWGNCAAGH</sequence>
<dbReference type="PROSITE" id="PS51257">
    <property type="entry name" value="PROKAR_LIPOPROTEIN"/>
    <property type="match status" value="1"/>
</dbReference>
<feature type="compositionally biased region" description="Pro residues" evidence="1">
    <location>
        <begin position="58"/>
        <end position="69"/>
    </location>
</feature>
<evidence type="ECO:0008006" key="4">
    <source>
        <dbReference type="Google" id="ProtNLM"/>
    </source>
</evidence>
<reference evidence="3" key="1">
    <citation type="journal article" date="2019" name="Int. J. Syst. Evol. Microbiol.">
        <title>The Global Catalogue of Microorganisms (GCM) 10K type strain sequencing project: providing services to taxonomists for standard genome sequencing and annotation.</title>
        <authorList>
            <consortium name="The Broad Institute Genomics Platform"/>
            <consortium name="The Broad Institute Genome Sequencing Center for Infectious Disease"/>
            <person name="Wu L."/>
            <person name="Ma J."/>
        </authorList>
    </citation>
    <scope>NUCLEOTIDE SEQUENCE [LARGE SCALE GENOMIC DNA]</scope>
    <source>
        <strain evidence="3">CGMCC 4.7131</strain>
    </source>
</reference>
<accession>A0ABW0E5V0</accession>